<dbReference type="InterPro" id="IPR006059">
    <property type="entry name" value="SBP"/>
</dbReference>
<dbReference type="PIRSF" id="PIRSF019574">
    <property type="entry name" value="Periplasmic_polyamine_BP"/>
    <property type="match status" value="1"/>
</dbReference>
<dbReference type="CDD" id="cd13590">
    <property type="entry name" value="PBP2_PotD_PotF_like"/>
    <property type="match status" value="1"/>
</dbReference>
<comment type="subcellular location">
    <subcellularLocation>
        <location evidence="1 5">Periplasm</location>
    </subcellularLocation>
</comment>
<dbReference type="InterPro" id="IPR001188">
    <property type="entry name" value="Sperm_putr-bd"/>
</dbReference>
<dbReference type="PANTHER" id="PTHR30222">
    <property type="entry name" value="SPERMIDINE/PUTRESCINE-BINDING PERIPLASMIC PROTEIN"/>
    <property type="match status" value="1"/>
</dbReference>
<accession>A0ABT7QJJ9</accession>
<evidence type="ECO:0000256" key="1">
    <source>
        <dbReference type="ARBA" id="ARBA00004418"/>
    </source>
</evidence>
<proteinExistence type="inferred from homology"/>
<evidence type="ECO:0000256" key="4">
    <source>
        <dbReference type="ARBA" id="ARBA00022764"/>
    </source>
</evidence>
<evidence type="ECO:0000256" key="3">
    <source>
        <dbReference type="ARBA" id="ARBA00022729"/>
    </source>
</evidence>
<dbReference type="Gene3D" id="3.40.190.10">
    <property type="entry name" value="Periplasmic binding protein-like II"/>
    <property type="match status" value="2"/>
</dbReference>
<organism evidence="6 7">
    <name type="scientific">Candidatus Doriopsillibacter californiensis</name>
    <dbReference type="NCBI Taxonomy" id="2970740"/>
    <lineage>
        <taxon>Bacteria</taxon>
        <taxon>Pseudomonadati</taxon>
        <taxon>Pseudomonadota</taxon>
        <taxon>Gammaproteobacteria</taxon>
        <taxon>Candidatus Tethybacterales</taxon>
        <taxon>Candidatus Persebacteraceae</taxon>
        <taxon>Candidatus Doriopsillibacter</taxon>
    </lineage>
</organism>
<evidence type="ECO:0000256" key="2">
    <source>
        <dbReference type="ARBA" id="ARBA00022448"/>
    </source>
</evidence>
<evidence type="ECO:0000256" key="5">
    <source>
        <dbReference type="PIRNR" id="PIRNR019574"/>
    </source>
</evidence>
<comment type="function">
    <text evidence="5">Required for the activity of the bacterial periplasmic transport system of putrescine.</text>
</comment>
<reference evidence="6" key="2">
    <citation type="journal article" date="2023" name="Microbiome">
        <title>Synthase-selected sorting approach identifies a beta-lactone synthase in a nudibranch symbiotic bacterium.</title>
        <authorList>
            <person name="Dzunkova M."/>
            <person name="La Clair J.J."/>
            <person name="Tyml T."/>
            <person name="Doud D."/>
            <person name="Schulz F."/>
            <person name="Piquer-Esteban S."/>
            <person name="Porcel Sanchis D."/>
            <person name="Osborn A."/>
            <person name="Robinson D."/>
            <person name="Louie K.B."/>
            <person name="Bowen B.P."/>
            <person name="Bowers R.M."/>
            <person name="Lee J."/>
            <person name="Arnau V."/>
            <person name="Diaz-Villanueva W."/>
            <person name="Stepanauskas R."/>
            <person name="Gosliner T."/>
            <person name="Date S.V."/>
            <person name="Northen T.R."/>
            <person name="Cheng J.F."/>
            <person name="Burkart M.D."/>
            <person name="Woyke T."/>
        </authorList>
    </citation>
    <scope>NUCLEOTIDE SEQUENCE</scope>
    <source>
        <strain evidence="6">Df01</strain>
    </source>
</reference>
<evidence type="ECO:0000313" key="6">
    <source>
        <dbReference type="EMBL" id="MDM5146797.1"/>
    </source>
</evidence>
<dbReference type="InterPro" id="IPR006311">
    <property type="entry name" value="TAT_signal"/>
</dbReference>
<keyword evidence="3" id="KW-0732">Signal</keyword>
<name>A0ABT7QJJ9_9GAMM</name>
<dbReference type="Proteomes" id="UP001168167">
    <property type="component" value="Unassembled WGS sequence"/>
</dbReference>
<dbReference type="Pfam" id="PF13416">
    <property type="entry name" value="SBP_bac_8"/>
    <property type="match status" value="1"/>
</dbReference>
<gene>
    <name evidence="6" type="ORF">NQX30_00125</name>
</gene>
<dbReference type="SUPFAM" id="SSF53850">
    <property type="entry name" value="Periplasmic binding protein-like II"/>
    <property type="match status" value="1"/>
</dbReference>
<dbReference type="PRINTS" id="PR00909">
    <property type="entry name" value="SPERMDNBNDNG"/>
</dbReference>
<comment type="caution">
    <text evidence="6">The sequence shown here is derived from an EMBL/GenBank/DDBJ whole genome shotgun (WGS) entry which is preliminary data.</text>
</comment>
<dbReference type="PANTHER" id="PTHR30222:SF17">
    <property type="entry name" value="SPERMIDINE_PUTRESCINE-BINDING PERIPLASMIC PROTEIN"/>
    <property type="match status" value="1"/>
</dbReference>
<evidence type="ECO:0000313" key="7">
    <source>
        <dbReference type="Proteomes" id="UP001168167"/>
    </source>
</evidence>
<comment type="similarity">
    <text evidence="5">Belongs to the bacterial solute-binding protein PotD/PotF family.</text>
</comment>
<protein>
    <recommendedName>
        <fullName evidence="5">Putrescine-binding periplasmic protein</fullName>
    </recommendedName>
</protein>
<keyword evidence="7" id="KW-1185">Reference proteome</keyword>
<reference evidence="6" key="1">
    <citation type="submission" date="2022-08" db="EMBL/GenBank/DDBJ databases">
        <authorList>
            <person name="Dzunkova M."/>
            <person name="La Clair J."/>
            <person name="Tyml T."/>
            <person name="Doud D."/>
            <person name="Schulz F."/>
            <person name="Piquer S."/>
            <person name="Porcel Sanchis D."/>
            <person name="Osborn A."/>
            <person name="Robinson D."/>
            <person name="Louie K.B."/>
            <person name="Bowen B.P."/>
            <person name="Bowers R."/>
            <person name="Lee J."/>
            <person name="Arnau Llombart V."/>
            <person name="Diaz Villanueva W."/>
            <person name="Gosliner T."/>
            <person name="Northen T."/>
            <person name="Cheng J.-F."/>
            <person name="Burkart M.D."/>
            <person name="Woyke T."/>
        </authorList>
    </citation>
    <scope>NUCLEOTIDE SEQUENCE</scope>
    <source>
        <strain evidence="6">Df01</strain>
    </source>
</reference>
<sequence length="356" mass="39942">MTKYNRFSRRSFLAGLGTIAGFSLSGGRVNAAEEKQLNFYNWDTYIGETTLADFKSGSGVEVKMDLFGDNAELFAKLREGNPGYDVIVPTNDFVNRMWKANMLEPLDHTAIPNFKNIAPSFQDAAFDPGRQYSMPYMWGTMGIGYRESKVPSIDSWSAVWGEQSDQYAGRIAWISEPDSMVGMALVSLGYSFNSENPDEIQAAVAQLTRYKKNVKTIAEDNGQDLLASGEVDIAVEWNGDIAQLRSEDPDIKYVIPREGSYYWQDCLCIPKDAPHPQNAHAFINFLLDAEVGRDLAEYIEYATPNEAARLLTNESYRNNPAIFPPNDIIGKLEPSLYLSEERSALIERLWTQILSS</sequence>
<dbReference type="EMBL" id="JANQAO010000001">
    <property type="protein sequence ID" value="MDM5146797.1"/>
    <property type="molecule type" value="Genomic_DNA"/>
</dbReference>
<dbReference type="PROSITE" id="PS51318">
    <property type="entry name" value="TAT"/>
    <property type="match status" value="1"/>
</dbReference>
<keyword evidence="2 5" id="KW-0813">Transport</keyword>
<keyword evidence="4 5" id="KW-0574">Periplasm</keyword>